<evidence type="ECO:0000313" key="4">
    <source>
        <dbReference type="Proteomes" id="UP000199496"/>
    </source>
</evidence>
<keyword evidence="1" id="KW-1133">Transmembrane helix</keyword>
<sequence>MARLPSSLLNRIMPGDSLRIRPPQKQRGTALVISLIFLLMMTILGVNAMRDTTLQERMVGNMQDRNMAFQASEAVLRVGEAWIRNQEALDDDDLGQALSDPAAWDGKNPTGTMPMEELAEDPVFHVGKPRIILNDPADPAGGVHAIYTVVSRGVGRSENTVVIIRTHFRP</sequence>
<evidence type="ECO:0000313" key="3">
    <source>
        <dbReference type="EMBL" id="SEP85115.1"/>
    </source>
</evidence>
<dbReference type="InterPro" id="IPR025746">
    <property type="entry name" value="PilX_N_dom"/>
</dbReference>
<organism evidence="3 4">
    <name type="scientific">Ectothiorhodospira magna</name>
    <dbReference type="NCBI Taxonomy" id="867345"/>
    <lineage>
        <taxon>Bacteria</taxon>
        <taxon>Pseudomonadati</taxon>
        <taxon>Pseudomonadota</taxon>
        <taxon>Gammaproteobacteria</taxon>
        <taxon>Chromatiales</taxon>
        <taxon>Ectothiorhodospiraceae</taxon>
        <taxon>Ectothiorhodospira</taxon>
    </lineage>
</organism>
<evidence type="ECO:0000259" key="2">
    <source>
        <dbReference type="Pfam" id="PF14341"/>
    </source>
</evidence>
<dbReference type="RefSeq" id="WP_238375853.1">
    <property type="nucleotide sequence ID" value="NZ_FOFO01000008.1"/>
</dbReference>
<accession>A0A1H9B8H5</accession>
<feature type="domain" description="Type 4 fimbrial biogenesis protein PilX N-terminal" evidence="2">
    <location>
        <begin position="27"/>
        <end position="77"/>
    </location>
</feature>
<dbReference type="AlphaFoldDB" id="A0A1H9B8H5"/>
<dbReference type="Proteomes" id="UP000199496">
    <property type="component" value="Unassembled WGS sequence"/>
</dbReference>
<name>A0A1H9B8H5_9GAMM</name>
<feature type="transmembrane region" description="Helical" evidence="1">
    <location>
        <begin position="28"/>
        <end position="48"/>
    </location>
</feature>
<proteinExistence type="predicted"/>
<dbReference type="Pfam" id="PF14341">
    <property type="entry name" value="PilX_N"/>
    <property type="match status" value="1"/>
</dbReference>
<reference evidence="3 4" key="1">
    <citation type="submission" date="2016-10" db="EMBL/GenBank/DDBJ databases">
        <authorList>
            <person name="de Groot N.N."/>
        </authorList>
    </citation>
    <scope>NUCLEOTIDE SEQUENCE [LARGE SCALE GENOMIC DNA]</scope>
    <source>
        <strain evidence="3 4">B7-7</strain>
    </source>
</reference>
<keyword evidence="4" id="KW-1185">Reference proteome</keyword>
<keyword evidence="1" id="KW-0472">Membrane</keyword>
<gene>
    <name evidence="3" type="ORF">SAMN05421693_10812</name>
</gene>
<evidence type="ECO:0000256" key="1">
    <source>
        <dbReference type="SAM" id="Phobius"/>
    </source>
</evidence>
<protein>
    <submittedName>
        <fullName evidence="3">Type IV pilus assembly protein PilX</fullName>
    </submittedName>
</protein>
<dbReference type="STRING" id="867345.SAMN05421693_10812"/>
<dbReference type="EMBL" id="FOFO01000008">
    <property type="protein sequence ID" value="SEP85115.1"/>
    <property type="molecule type" value="Genomic_DNA"/>
</dbReference>
<keyword evidence="1" id="KW-0812">Transmembrane</keyword>